<evidence type="ECO:0000313" key="3">
    <source>
        <dbReference type="RefSeq" id="XP_060539769.1"/>
    </source>
</evidence>
<dbReference type="Proteomes" id="UP001652622">
    <property type="component" value="Unplaced"/>
</dbReference>
<protein>
    <submittedName>
        <fullName evidence="3">U1 small nuclear ribonucleoprotein 70 kDa-like</fullName>
    </submittedName>
</protein>
<name>A0ABM3YUH0_PANGU</name>
<feature type="compositionally biased region" description="Low complexity" evidence="1">
    <location>
        <begin position="167"/>
        <end position="180"/>
    </location>
</feature>
<feature type="compositionally biased region" description="Basic and acidic residues" evidence="1">
    <location>
        <begin position="13"/>
        <end position="23"/>
    </location>
</feature>
<dbReference type="RefSeq" id="XP_060539769.1">
    <property type="nucleotide sequence ID" value="XM_060683786.1"/>
</dbReference>
<sequence>MPFKPRSLGPSNGDKRQIPDRENLSGALTHQREEVGVTVLQARPVRRRSHGPPRRARPPERGMSSRAERGSTSSSSRTGAEGGGPGGGGGGGRGKGGGGDGSSSSSSGRHSAREGLPLPPSHSLARPRRAKEMKMGGGGKEVVREKRGGRRRQTKRHNTEGWQGSGALTAMAAARSSALRHWPDAGHVGRASRLDAKGGGGGGGH</sequence>
<feature type="compositionally biased region" description="Low complexity" evidence="1">
    <location>
        <begin position="70"/>
        <end position="79"/>
    </location>
</feature>
<feature type="compositionally biased region" description="Basic residues" evidence="1">
    <location>
        <begin position="44"/>
        <end position="56"/>
    </location>
</feature>
<feature type="region of interest" description="Disordered" evidence="1">
    <location>
        <begin position="1"/>
        <end position="205"/>
    </location>
</feature>
<proteinExistence type="predicted"/>
<accession>A0ABM3YUH0</accession>
<organism evidence="2 3">
    <name type="scientific">Pantherophis guttatus</name>
    <name type="common">Corn snake</name>
    <name type="synonym">Elaphe guttata</name>
    <dbReference type="NCBI Taxonomy" id="94885"/>
    <lineage>
        <taxon>Eukaryota</taxon>
        <taxon>Metazoa</taxon>
        <taxon>Chordata</taxon>
        <taxon>Craniata</taxon>
        <taxon>Vertebrata</taxon>
        <taxon>Euteleostomi</taxon>
        <taxon>Lepidosauria</taxon>
        <taxon>Squamata</taxon>
        <taxon>Bifurcata</taxon>
        <taxon>Unidentata</taxon>
        <taxon>Episquamata</taxon>
        <taxon>Toxicofera</taxon>
        <taxon>Serpentes</taxon>
        <taxon>Colubroidea</taxon>
        <taxon>Colubridae</taxon>
        <taxon>Colubrinae</taxon>
        <taxon>Pantherophis</taxon>
    </lineage>
</organism>
<keyword evidence="2" id="KW-1185">Reference proteome</keyword>
<reference evidence="3" key="1">
    <citation type="submission" date="2025-08" db="UniProtKB">
        <authorList>
            <consortium name="RefSeq"/>
        </authorList>
    </citation>
    <scope>IDENTIFICATION</scope>
    <source>
        <tissue evidence="3">Blood</tissue>
    </source>
</reference>
<dbReference type="GeneID" id="132709636"/>
<feature type="compositionally biased region" description="Gly residues" evidence="1">
    <location>
        <begin position="80"/>
        <end position="101"/>
    </location>
</feature>
<evidence type="ECO:0000256" key="1">
    <source>
        <dbReference type="SAM" id="MobiDB-lite"/>
    </source>
</evidence>
<feature type="compositionally biased region" description="Basic residues" evidence="1">
    <location>
        <begin position="147"/>
        <end position="156"/>
    </location>
</feature>
<gene>
    <name evidence="3" type="primary">LOC132709636</name>
</gene>
<evidence type="ECO:0000313" key="2">
    <source>
        <dbReference type="Proteomes" id="UP001652622"/>
    </source>
</evidence>